<proteinExistence type="predicted"/>
<gene>
    <name evidence="1" type="ORF">V6R86_01610</name>
</gene>
<organism evidence="1 2">
    <name type="scientific">Sphingomonas kaistensis</name>
    <dbReference type="NCBI Taxonomy" id="298708"/>
    <lineage>
        <taxon>Bacteria</taxon>
        <taxon>Pseudomonadati</taxon>
        <taxon>Pseudomonadota</taxon>
        <taxon>Alphaproteobacteria</taxon>
        <taxon>Sphingomonadales</taxon>
        <taxon>Sphingomonadaceae</taxon>
        <taxon>Sphingomonas</taxon>
    </lineage>
</organism>
<dbReference type="EMBL" id="CP145607">
    <property type="protein sequence ID" value="WWM69426.1"/>
    <property type="molecule type" value="Genomic_DNA"/>
</dbReference>
<name>A0ABZ2FX68_9SPHN</name>
<dbReference type="Proteomes" id="UP001382935">
    <property type="component" value="Chromosome"/>
</dbReference>
<evidence type="ECO:0000313" key="1">
    <source>
        <dbReference type="EMBL" id="WWM69426.1"/>
    </source>
</evidence>
<evidence type="ECO:0000313" key="2">
    <source>
        <dbReference type="Proteomes" id="UP001382935"/>
    </source>
</evidence>
<reference evidence="1 2" key="1">
    <citation type="submission" date="2024-02" db="EMBL/GenBank/DDBJ databases">
        <title>Full genome sequence of Sphingomonas kaistensis.</title>
        <authorList>
            <person name="Poletto B.L."/>
            <person name="Silva G."/>
            <person name="Galante D."/>
            <person name="Campos K.R."/>
            <person name="Santos M.B.N."/>
            <person name="Sacchi C.T."/>
        </authorList>
    </citation>
    <scope>NUCLEOTIDE SEQUENCE [LARGE SCALE GENOMIC DNA]</scope>
    <source>
        <strain evidence="1 2">MA4R</strain>
    </source>
</reference>
<dbReference type="RefSeq" id="WP_338501457.1">
    <property type="nucleotide sequence ID" value="NZ_CP145607.1"/>
</dbReference>
<sequence length="138" mass="15401">MHDATLRNWIICELPDGRRFLAGKVSGDRKGHFREGTYITTSLIVSPVETIADHNVVDTLNGRYLLKERNTADDVIFAKLNAWLARQAAPPTLLQVLATRDIDLFAAFVLRGFRAATAEAAWRTKEAQTKKTHPGKIS</sequence>
<accession>A0ABZ2FX68</accession>
<keyword evidence="2" id="KW-1185">Reference proteome</keyword>
<protein>
    <submittedName>
        <fullName evidence="1">Uncharacterized protein</fullName>
    </submittedName>
</protein>